<evidence type="ECO:0000256" key="1">
    <source>
        <dbReference type="ARBA" id="ARBA00006525"/>
    </source>
</evidence>
<evidence type="ECO:0000313" key="3">
    <source>
        <dbReference type="EMBL" id="TYB31234.1"/>
    </source>
</evidence>
<accession>A0A5D0MBZ0</accession>
<name>A0A5D0MBZ0_9BACT</name>
<keyword evidence="4" id="KW-1185">Reference proteome</keyword>
<comment type="similarity">
    <text evidence="1">Belongs to the DprA/Smf family.</text>
</comment>
<dbReference type="Proteomes" id="UP000324143">
    <property type="component" value="Unassembled WGS sequence"/>
</dbReference>
<protein>
    <submittedName>
        <fullName evidence="3">DNA-protecting protein DprA</fullName>
    </submittedName>
</protein>
<sequence>MQKKHYYLLLAYFESFGSRVVLKLIDKLGSVEKLFTVDESFFYSIKGLKKNKIKKFLEERKNIHFEKIAEDLNKKNIKYLSINQDGYPRLLKNIYDPPLVLFYRGIGLKEKQYPLAVVGTRKSSHYGKKIVKKLLRKFDSRFSIISGMAYGIDAAAHSNAIKNNLYTVAVLGNGVDYIYPPENKKLYEKIIERGTVISEFLPGSKPKKYRFPMRNRIISGLSKGVLVVEGPQNSGSLITARTALSQNRDVFTPPGNIFKPNSRGPHKLLKQGAFVVTKPEDIYEYWKIDKKNKKQKNIDKKFKFDFSGKEKVILEQMNQFKAINVDELFMKLNGKIPLNKLLSELFKLKMKGIVEELPGKKFILEENV</sequence>
<dbReference type="AlphaFoldDB" id="A0A5D0MBZ0"/>
<dbReference type="GO" id="GO:0009294">
    <property type="term" value="P:DNA-mediated transformation"/>
    <property type="evidence" value="ECO:0007669"/>
    <property type="project" value="InterPro"/>
</dbReference>
<dbReference type="NCBIfam" id="TIGR00732">
    <property type="entry name" value="dprA"/>
    <property type="match status" value="1"/>
</dbReference>
<reference evidence="3" key="1">
    <citation type="submission" date="2019-08" db="EMBL/GenBank/DDBJ databases">
        <title>Genomic characterization of a novel candidate phylum (ARYD3) from a high temperature, high salinity tertiary oil reservoir in north central Oklahoma, USA.</title>
        <authorList>
            <person name="Youssef N.H."/>
            <person name="Yadav A."/>
            <person name="Elshahed M.S."/>
        </authorList>
    </citation>
    <scope>NUCLEOTIDE SEQUENCE [LARGE SCALE GENOMIC DNA]</scope>
    <source>
        <strain evidence="3">ARYD3</strain>
    </source>
</reference>
<dbReference type="InterPro" id="IPR003488">
    <property type="entry name" value="DprA"/>
</dbReference>
<dbReference type="InterPro" id="IPR057666">
    <property type="entry name" value="DrpA_SLOG"/>
</dbReference>
<gene>
    <name evidence="3" type="primary">dprA</name>
    <name evidence="3" type="ORF">FXF47_05215</name>
</gene>
<dbReference type="EMBL" id="VSIX01000045">
    <property type="protein sequence ID" value="TYB31234.1"/>
    <property type="molecule type" value="Genomic_DNA"/>
</dbReference>
<proteinExistence type="inferred from homology"/>
<evidence type="ECO:0000313" key="4">
    <source>
        <dbReference type="Proteomes" id="UP000324143"/>
    </source>
</evidence>
<evidence type="ECO:0000259" key="2">
    <source>
        <dbReference type="Pfam" id="PF02481"/>
    </source>
</evidence>
<feature type="domain" description="Smf/DprA SLOG" evidence="2">
    <location>
        <begin position="79"/>
        <end position="285"/>
    </location>
</feature>
<organism evidence="3 4">
    <name type="scientific">Candidatus Mcinerneyibacterium aminivorans</name>
    <dbReference type="NCBI Taxonomy" id="2703815"/>
    <lineage>
        <taxon>Bacteria</taxon>
        <taxon>Candidatus Macinerneyibacteriota</taxon>
        <taxon>Candidatus Mcinerneyibacteria</taxon>
        <taxon>Candidatus Mcinerneyibacteriales</taxon>
        <taxon>Candidatus Mcinerneyibacteriaceae</taxon>
        <taxon>Candidatus Mcinerneyibacterium</taxon>
    </lineage>
</organism>
<dbReference type="SUPFAM" id="SSF102405">
    <property type="entry name" value="MCP/YpsA-like"/>
    <property type="match status" value="1"/>
</dbReference>
<dbReference type="Gene3D" id="3.40.50.450">
    <property type="match status" value="1"/>
</dbReference>
<dbReference type="PANTHER" id="PTHR43022">
    <property type="entry name" value="PROTEIN SMF"/>
    <property type="match status" value="1"/>
</dbReference>
<dbReference type="PANTHER" id="PTHR43022:SF1">
    <property type="entry name" value="PROTEIN SMF"/>
    <property type="match status" value="1"/>
</dbReference>
<dbReference type="Pfam" id="PF02481">
    <property type="entry name" value="DNA_processg_A"/>
    <property type="match status" value="1"/>
</dbReference>
<comment type="caution">
    <text evidence="3">The sequence shown here is derived from an EMBL/GenBank/DDBJ whole genome shotgun (WGS) entry which is preliminary data.</text>
</comment>